<accession>A0A379EYA4</accession>
<protein>
    <submittedName>
        <fullName evidence="2">Uncharacterized protein</fullName>
    </submittedName>
</protein>
<organism evidence="2 3">
    <name type="scientific">Pasteurella canis</name>
    <dbReference type="NCBI Taxonomy" id="753"/>
    <lineage>
        <taxon>Bacteria</taxon>
        <taxon>Pseudomonadati</taxon>
        <taxon>Pseudomonadota</taxon>
        <taxon>Gammaproteobacteria</taxon>
        <taxon>Pasteurellales</taxon>
        <taxon>Pasteurellaceae</taxon>
        <taxon>Pasteurella</taxon>
    </lineage>
</organism>
<feature type="transmembrane region" description="Helical" evidence="1">
    <location>
        <begin position="12"/>
        <end position="30"/>
    </location>
</feature>
<dbReference type="EMBL" id="UGTV01000015">
    <property type="protein sequence ID" value="SUC11094.1"/>
    <property type="molecule type" value="Genomic_DNA"/>
</dbReference>
<keyword evidence="1" id="KW-0472">Membrane</keyword>
<reference evidence="2 3" key="1">
    <citation type="submission" date="2018-06" db="EMBL/GenBank/DDBJ databases">
        <authorList>
            <consortium name="Pathogen Informatics"/>
            <person name="Doyle S."/>
        </authorList>
    </citation>
    <scope>NUCLEOTIDE SEQUENCE [LARGE SCALE GENOMIC DNA]</scope>
    <source>
        <strain evidence="2 3">NCTC11621</strain>
    </source>
</reference>
<feature type="transmembrane region" description="Helical" evidence="1">
    <location>
        <begin position="50"/>
        <end position="72"/>
    </location>
</feature>
<gene>
    <name evidence="2" type="ORF">NCTC11621_02177</name>
</gene>
<proteinExistence type="predicted"/>
<keyword evidence="1" id="KW-0812">Transmembrane</keyword>
<dbReference type="Proteomes" id="UP000254704">
    <property type="component" value="Unassembled WGS sequence"/>
</dbReference>
<dbReference type="AlphaFoldDB" id="A0A379EYA4"/>
<keyword evidence="1" id="KW-1133">Transmembrane helix</keyword>
<evidence type="ECO:0000313" key="3">
    <source>
        <dbReference type="Proteomes" id="UP000254704"/>
    </source>
</evidence>
<dbReference type="RefSeq" id="WP_115323514.1">
    <property type="nucleotide sequence ID" value="NZ_CP085791.1"/>
</dbReference>
<evidence type="ECO:0000313" key="2">
    <source>
        <dbReference type="EMBL" id="SUC11094.1"/>
    </source>
</evidence>
<sequence length="77" mass="8460">MEQHKLKAMRAAGVGCVFMLALIAIAIFMIPTEQLIDYLTEAGRFVGGGTTFGILMLAALPPLTGAIFYYFFKWALK</sequence>
<evidence type="ECO:0000256" key="1">
    <source>
        <dbReference type="SAM" id="Phobius"/>
    </source>
</evidence>
<name>A0A379EYA4_9PAST</name>